<sequence length="320" mass="36030">MKSILRKIINYILFVFFKEKNLLNKKEVNPELRKKYAYLEAWLSIISNLVLSLIMALFGFALNSIALLANATHTASDVLSSFVVLLGFKFSSMPADEKHPFGHGRIEFLATMIISILLVIIGIEFGIKAYYRYIANSVVKGNYLVIILMVLAALFKEWLGVFSEELGKQANTSVLIADAWHHKTDGVAMFLVAISILSSKFGYYRVDAVFGIIIAILIIYAGINLLKESISKLIGEEPEKETLKEIKESVNQIPEVVSTHKLKIHDYGPYKEITIHIQLSSDIGLVEAHEISERVERLIESKINCKVTVHAEPIVDLSRY</sequence>
<proteinExistence type="inferred from homology"/>
<dbReference type="GO" id="GO:0016020">
    <property type="term" value="C:membrane"/>
    <property type="evidence" value="ECO:0007669"/>
    <property type="project" value="UniProtKB-SubCell"/>
</dbReference>
<evidence type="ECO:0000256" key="5">
    <source>
        <dbReference type="ARBA" id="ARBA00022989"/>
    </source>
</evidence>
<evidence type="ECO:0000256" key="3">
    <source>
        <dbReference type="ARBA" id="ARBA00022448"/>
    </source>
</evidence>
<organism evidence="10 11">
    <name type="scientific">candidate division TA06 bacterium 34_109</name>
    <dbReference type="NCBI Taxonomy" id="1635277"/>
    <lineage>
        <taxon>Bacteria</taxon>
        <taxon>Bacteria division TA06</taxon>
    </lineage>
</organism>
<keyword evidence="3" id="KW-0813">Transport</keyword>
<feature type="transmembrane region" description="Helical" evidence="7">
    <location>
        <begin position="41"/>
        <end position="61"/>
    </location>
</feature>
<keyword evidence="5 7" id="KW-1133">Transmembrane helix</keyword>
<evidence type="ECO:0000256" key="2">
    <source>
        <dbReference type="ARBA" id="ARBA00008114"/>
    </source>
</evidence>
<keyword evidence="4 7" id="KW-0812">Transmembrane</keyword>
<dbReference type="InterPro" id="IPR027469">
    <property type="entry name" value="Cation_efflux_TMD_sf"/>
</dbReference>
<evidence type="ECO:0000259" key="9">
    <source>
        <dbReference type="Pfam" id="PF16916"/>
    </source>
</evidence>
<comment type="caution">
    <text evidence="10">The sequence shown here is derived from an EMBL/GenBank/DDBJ whole genome shotgun (WGS) entry which is preliminary data.</text>
</comment>
<dbReference type="FunFam" id="1.20.1510.10:FF:000006">
    <property type="entry name" value="Divalent cation efflux transporter"/>
    <property type="match status" value="1"/>
</dbReference>
<comment type="similarity">
    <text evidence="2">Belongs to the cation diffusion facilitator (CDF) transporter (TC 2.A.4) family.</text>
</comment>
<feature type="domain" description="Cation efflux protein cytoplasmic" evidence="9">
    <location>
        <begin position="238"/>
        <end position="313"/>
    </location>
</feature>
<comment type="subcellular location">
    <subcellularLocation>
        <location evidence="1">Membrane</location>
        <topology evidence="1">Multi-pass membrane protein</topology>
    </subcellularLocation>
</comment>
<feature type="transmembrane region" description="Helical" evidence="7">
    <location>
        <begin position="108"/>
        <end position="131"/>
    </location>
</feature>
<dbReference type="Pfam" id="PF16916">
    <property type="entry name" value="ZT_dimer"/>
    <property type="match status" value="1"/>
</dbReference>
<dbReference type="InterPro" id="IPR027470">
    <property type="entry name" value="Cation_efflux_CTD"/>
</dbReference>
<dbReference type="Gene3D" id="1.20.1510.10">
    <property type="entry name" value="Cation efflux protein transmembrane domain"/>
    <property type="match status" value="1"/>
</dbReference>
<dbReference type="InterPro" id="IPR050291">
    <property type="entry name" value="CDF_Transporter"/>
</dbReference>
<evidence type="ECO:0000256" key="6">
    <source>
        <dbReference type="ARBA" id="ARBA00023136"/>
    </source>
</evidence>
<evidence type="ECO:0000313" key="11">
    <source>
        <dbReference type="Proteomes" id="UP000053467"/>
    </source>
</evidence>
<dbReference type="Pfam" id="PF01545">
    <property type="entry name" value="Cation_efflux"/>
    <property type="match status" value="1"/>
</dbReference>
<dbReference type="PANTHER" id="PTHR43840:SF15">
    <property type="entry name" value="MITOCHONDRIAL METAL TRANSPORTER 1-RELATED"/>
    <property type="match status" value="1"/>
</dbReference>
<dbReference type="Gene3D" id="3.30.70.1350">
    <property type="entry name" value="Cation efflux protein, cytoplasmic domain"/>
    <property type="match status" value="1"/>
</dbReference>
<feature type="domain" description="Cation efflux protein transmembrane" evidence="8">
    <location>
        <begin position="42"/>
        <end position="234"/>
    </location>
</feature>
<accession>A0A101HZJ6</accession>
<keyword evidence="6 7" id="KW-0472">Membrane</keyword>
<dbReference type="Proteomes" id="UP000053467">
    <property type="component" value="Unassembled WGS sequence"/>
</dbReference>
<feature type="transmembrane region" description="Helical" evidence="7">
    <location>
        <begin position="143"/>
        <end position="163"/>
    </location>
</feature>
<name>A0A101HZJ6_UNCT6</name>
<dbReference type="GO" id="GO:0008324">
    <property type="term" value="F:monoatomic cation transmembrane transporter activity"/>
    <property type="evidence" value="ECO:0007669"/>
    <property type="project" value="InterPro"/>
</dbReference>
<dbReference type="SUPFAM" id="SSF161111">
    <property type="entry name" value="Cation efflux protein transmembrane domain-like"/>
    <property type="match status" value="1"/>
</dbReference>
<evidence type="ECO:0000256" key="7">
    <source>
        <dbReference type="SAM" id="Phobius"/>
    </source>
</evidence>
<evidence type="ECO:0000313" key="10">
    <source>
        <dbReference type="EMBL" id="KUK86011.1"/>
    </source>
</evidence>
<dbReference type="InterPro" id="IPR002524">
    <property type="entry name" value="Cation_efflux"/>
</dbReference>
<dbReference type="PANTHER" id="PTHR43840">
    <property type="entry name" value="MITOCHONDRIAL METAL TRANSPORTER 1-RELATED"/>
    <property type="match status" value="1"/>
</dbReference>
<reference evidence="11" key="1">
    <citation type="journal article" date="2015" name="MBio">
        <title>Genome-Resolved Metagenomic Analysis Reveals Roles for Candidate Phyla and Other Microbial Community Members in Biogeochemical Transformations in Oil Reservoirs.</title>
        <authorList>
            <person name="Hu P."/>
            <person name="Tom L."/>
            <person name="Singh A."/>
            <person name="Thomas B.C."/>
            <person name="Baker B.J."/>
            <person name="Piceno Y.M."/>
            <person name="Andersen G.L."/>
            <person name="Banfield J.F."/>
        </authorList>
    </citation>
    <scope>NUCLEOTIDE SEQUENCE [LARGE SCALE GENOMIC DNA]</scope>
</reference>
<evidence type="ECO:0000256" key="1">
    <source>
        <dbReference type="ARBA" id="ARBA00004141"/>
    </source>
</evidence>
<evidence type="ECO:0000259" key="8">
    <source>
        <dbReference type="Pfam" id="PF01545"/>
    </source>
</evidence>
<evidence type="ECO:0000256" key="4">
    <source>
        <dbReference type="ARBA" id="ARBA00022692"/>
    </source>
</evidence>
<gene>
    <name evidence="10" type="ORF">XE03_1758</name>
</gene>
<feature type="transmembrane region" description="Helical" evidence="7">
    <location>
        <begin position="208"/>
        <end position="226"/>
    </location>
</feature>
<dbReference type="NCBIfam" id="TIGR01297">
    <property type="entry name" value="CDF"/>
    <property type="match status" value="1"/>
</dbReference>
<dbReference type="PATRIC" id="fig|1635277.3.peg.1556"/>
<protein>
    <submittedName>
        <fullName evidence="10">Putative cation efflux system protein</fullName>
    </submittedName>
</protein>
<dbReference type="SUPFAM" id="SSF160240">
    <property type="entry name" value="Cation efflux protein cytoplasmic domain-like"/>
    <property type="match status" value="1"/>
</dbReference>
<dbReference type="EMBL" id="LGGX01000032">
    <property type="protein sequence ID" value="KUK86011.1"/>
    <property type="molecule type" value="Genomic_DNA"/>
</dbReference>
<dbReference type="AlphaFoldDB" id="A0A101HZJ6"/>
<dbReference type="InterPro" id="IPR036837">
    <property type="entry name" value="Cation_efflux_CTD_sf"/>
</dbReference>
<dbReference type="InterPro" id="IPR058533">
    <property type="entry name" value="Cation_efflux_TM"/>
</dbReference>